<organism evidence="1 2">
    <name type="scientific">Phyllachora maydis</name>
    <dbReference type="NCBI Taxonomy" id="1825666"/>
    <lineage>
        <taxon>Eukaryota</taxon>
        <taxon>Fungi</taxon>
        <taxon>Dikarya</taxon>
        <taxon>Ascomycota</taxon>
        <taxon>Pezizomycotina</taxon>
        <taxon>Sordariomycetes</taxon>
        <taxon>Sordariomycetidae</taxon>
        <taxon>Phyllachorales</taxon>
        <taxon>Phyllachoraceae</taxon>
        <taxon>Phyllachora</taxon>
    </lineage>
</organism>
<sequence length="215" mass="23703">MALPPKFKGHRLVFSDQVGSHPDSEPLHTVELYLDYVCPFSAKLFNTIFTTVAPALRARPALGPRVQMLFRPQVQPWHPSSTLAHEAGLAVLRRAPERFWAFSAALMGAQRVYFDEAVARETRNQTYRRLARLAAESTGLDEDGYYALLAVAEDGEGARNGGNAVTADLKVVVKMARLVGVHVSPTVVLDGVVAEEVSSGWSGEQWMEWLEKKIG</sequence>
<evidence type="ECO:0008006" key="3">
    <source>
        <dbReference type="Google" id="ProtNLM"/>
    </source>
</evidence>
<evidence type="ECO:0000313" key="1">
    <source>
        <dbReference type="EMBL" id="KAK2074013.1"/>
    </source>
</evidence>
<dbReference type="AlphaFoldDB" id="A0AAD9MI33"/>
<keyword evidence="2" id="KW-1185">Reference proteome</keyword>
<dbReference type="SUPFAM" id="SSF52833">
    <property type="entry name" value="Thioredoxin-like"/>
    <property type="match status" value="1"/>
</dbReference>
<accession>A0AAD9MI33</accession>
<dbReference type="Gene3D" id="3.40.30.10">
    <property type="entry name" value="Glutaredoxin"/>
    <property type="match status" value="1"/>
</dbReference>
<evidence type="ECO:0000313" key="2">
    <source>
        <dbReference type="Proteomes" id="UP001217918"/>
    </source>
</evidence>
<dbReference type="EMBL" id="JAQQPM010000007">
    <property type="protein sequence ID" value="KAK2074013.1"/>
    <property type="molecule type" value="Genomic_DNA"/>
</dbReference>
<name>A0AAD9MI33_9PEZI</name>
<protein>
    <recommendedName>
        <fullName evidence="3">Thioredoxin-like fold domain-containing protein</fullName>
    </recommendedName>
</protein>
<gene>
    <name evidence="1" type="ORF">P8C59_008250</name>
</gene>
<reference evidence="1" key="1">
    <citation type="journal article" date="2023" name="Mol. Plant Microbe Interact.">
        <title>Elucidating the Obligate Nature and Biological Capacity of an Invasive Fungal Corn Pathogen.</title>
        <authorList>
            <person name="MacCready J.S."/>
            <person name="Roggenkamp E.M."/>
            <person name="Gdanetz K."/>
            <person name="Chilvers M.I."/>
        </authorList>
    </citation>
    <scope>NUCLEOTIDE SEQUENCE</scope>
    <source>
        <strain evidence="1">PM02</strain>
    </source>
</reference>
<comment type="caution">
    <text evidence="1">The sequence shown here is derived from an EMBL/GenBank/DDBJ whole genome shotgun (WGS) entry which is preliminary data.</text>
</comment>
<dbReference type="Proteomes" id="UP001217918">
    <property type="component" value="Unassembled WGS sequence"/>
</dbReference>
<proteinExistence type="predicted"/>
<dbReference type="InterPro" id="IPR036249">
    <property type="entry name" value="Thioredoxin-like_sf"/>
</dbReference>
<dbReference type="PANTHER" id="PTHR33875:SF2">
    <property type="entry name" value="ACR183CP"/>
    <property type="match status" value="1"/>
</dbReference>
<dbReference type="PANTHER" id="PTHR33875">
    <property type="entry name" value="OS09G0542200 PROTEIN"/>
    <property type="match status" value="1"/>
</dbReference>